<accession>A0A1I7LJH5</accession>
<dbReference type="AlphaFoldDB" id="A0A1I7LJH5"/>
<reference evidence="2" key="1">
    <citation type="submission" date="2016-10" db="EMBL/GenBank/DDBJ databases">
        <authorList>
            <person name="Varghese N."/>
        </authorList>
    </citation>
    <scope>NUCLEOTIDE SEQUENCE [LARGE SCALE GENOMIC DNA]</scope>
    <source>
        <strain evidence="2">DSM 17980</strain>
    </source>
</reference>
<protein>
    <submittedName>
        <fullName evidence="1">Uncharacterized protein</fullName>
    </submittedName>
</protein>
<name>A0A1I7LJH5_9BACL</name>
<dbReference type="EMBL" id="FPBV01000067">
    <property type="protein sequence ID" value="SFV09854.1"/>
    <property type="molecule type" value="Genomic_DNA"/>
</dbReference>
<evidence type="ECO:0000313" key="1">
    <source>
        <dbReference type="EMBL" id="SFV09854.1"/>
    </source>
</evidence>
<gene>
    <name evidence="1" type="ORF">SAMN05421543_1672</name>
</gene>
<dbReference type="Proteomes" id="UP000183508">
    <property type="component" value="Unassembled WGS sequence"/>
</dbReference>
<evidence type="ECO:0000313" key="2">
    <source>
        <dbReference type="Proteomes" id="UP000183508"/>
    </source>
</evidence>
<keyword evidence="2" id="KW-1185">Reference proteome</keyword>
<sequence length="32" mass="3733">MLWQRIVCRMDSGSTICIDELFLKLIKESNSC</sequence>
<organism evidence="1 2">
    <name type="scientific">Alicyclobacillus macrosporangiidus</name>
    <dbReference type="NCBI Taxonomy" id="392015"/>
    <lineage>
        <taxon>Bacteria</taxon>
        <taxon>Bacillati</taxon>
        <taxon>Bacillota</taxon>
        <taxon>Bacilli</taxon>
        <taxon>Bacillales</taxon>
        <taxon>Alicyclobacillaceae</taxon>
        <taxon>Alicyclobacillus</taxon>
    </lineage>
</organism>
<proteinExistence type="predicted"/>